<reference evidence="2 3" key="1">
    <citation type="submission" date="2017-12" db="EMBL/GenBank/DDBJ databases">
        <title>Comparative genomics of Botrytis spp.</title>
        <authorList>
            <person name="Valero-Jimenez C.A."/>
            <person name="Tapia P."/>
            <person name="Veloso J."/>
            <person name="Silva-Moreno E."/>
            <person name="Staats M."/>
            <person name="Valdes J.H."/>
            <person name="Van Kan J.A.L."/>
        </authorList>
    </citation>
    <scope>NUCLEOTIDE SEQUENCE [LARGE SCALE GENOMIC DNA]</scope>
    <source>
        <strain evidence="2 3">MUCL11595</strain>
    </source>
</reference>
<evidence type="ECO:0000313" key="3">
    <source>
        <dbReference type="Proteomes" id="UP000297527"/>
    </source>
</evidence>
<name>A0A4Z1H9T1_9HELO</name>
<protein>
    <submittedName>
        <fullName evidence="2">Uncharacterized protein</fullName>
    </submittedName>
</protein>
<comment type="caution">
    <text evidence="2">The sequence shown here is derived from an EMBL/GenBank/DDBJ whole genome shotgun (WGS) entry which is preliminary data.</text>
</comment>
<dbReference type="Proteomes" id="UP000297527">
    <property type="component" value="Unassembled WGS sequence"/>
</dbReference>
<sequence length="86" mass="9604">MAHKVVLLHADNKRLRIANRDLSKCRKAPRIELKRREACTTEEATQILARKDLVTQIKSNGRSGEENPEGDGPTQPRCNPALVTST</sequence>
<gene>
    <name evidence="2" type="ORF">BCON_0567g00040</name>
</gene>
<feature type="region of interest" description="Disordered" evidence="1">
    <location>
        <begin position="58"/>
        <end position="86"/>
    </location>
</feature>
<evidence type="ECO:0000256" key="1">
    <source>
        <dbReference type="SAM" id="MobiDB-lite"/>
    </source>
</evidence>
<organism evidence="2 3">
    <name type="scientific">Botryotinia convoluta</name>
    <dbReference type="NCBI Taxonomy" id="54673"/>
    <lineage>
        <taxon>Eukaryota</taxon>
        <taxon>Fungi</taxon>
        <taxon>Dikarya</taxon>
        <taxon>Ascomycota</taxon>
        <taxon>Pezizomycotina</taxon>
        <taxon>Leotiomycetes</taxon>
        <taxon>Helotiales</taxon>
        <taxon>Sclerotiniaceae</taxon>
        <taxon>Botryotinia</taxon>
    </lineage>
</organism>
<keyword evidence="3" id="KW-1185">Reference proteome</keyword>
<accession>A0A4Z1H9T1</accession>
<evidence type="ECO:0000313" key="2">
    <source>
        <dbReference type="EMBL" id="TGO44232.1"/>
    </source>
</evidence>
<proteinExistence type="predicted"/>
<dbReference type="EMBL" id="PQXN01000565">
    <property type="protein sequence ID" value="TGO44232.1"/>
    <property type="molecule type" value="Genomic_DNA"/>
</dbReference>
<dbReference type="AlphaFoldDB" id="A0A4Z1H9T1"/>